<reference evidence="2" key="1">
    <citation type="submission" date="2020-04" db="EMBL/GenBank/DDBJ databases">
        <authorList>
            <person name="Alioto T."/>
            <person name="Alioto T."/>
            <person name="Gomez Garrido J."/>
        </authorList>
    </citation>
    <scope>NUCLEOTIDE SEQUENCE</scope>
    <source>
        <strain evidence="2">A484AB</strain>
    </source>
</reference>
<dbReference type="SMART" id="SM00343">
    <property type="entry name" value="ZnF_C2HC"/>
    <property type="match status" value="1"/>
</dbReference>
<dbReference type="PROSITE" id="PS50158">
    <property type="entry name" value="ZF_CCHC"/>
    <property type="match status" value="1"/>
</dbReference>
<accession>A0A6S7J831</accession>
<dbReference type="EMBL" id="CACRXK020013456">
    <property type="protein sequence ID" value="CAB4025170.1"/>
    <property type="molecule type" value="Genomic_DNA"/>
</dbReference>
<keyword evidence="3" id="KW-1185">Reference proteome</keyword>
<dbReference type="InterPro" id="IPR036875">
    <property type="entry name" value="Znf_CCHC_sf"/>
</dbReference>
<evidence type="ECO:0000313" key="3">
    <source>
        <dbReference type="Proteomes" id="UP001152795"/>
    </source>
</evidence>
<proteinExistence type="predicted"/>
<dbReference type="InterPro" id="IPR001878">
    <property type="entry name" value="Znf_CCHC"/>
</dbReference>
<feature type="compositionally biased region" description="Basic residues" evidence="1">
    <location>
        <begin position="57"/>
        <end position="67"/>
    </location>
</feature>
<comment type="caution">
    <text evidence="2">The sequence shown here is derived from an EMBL/GenBank/DDBJ whole genome shotgun (WGS) entry which is preliminary data.</text>
</comment>
<organism evidence="2 3">
    <name type="scientific">Paramuricea clavata</name>
    <name type="common">Red gorgonian</name>
    <name type="synonym">Violescent sea-whip</name>
    <dbReference type="NCBI Taxonomy" id="317549"/>
    <lineage>
        <taxon>Eukaryota</taxon>
        <taxon>Metazoa</taxon>
        <taxon>Cnidaria</taxon>
        <taxon>Anthozoa</taxon>
        <taxon>Octocorallia</taxon>
        <taxon>Malacalcyonacea</taxon>
        <taxon>Plexauridae</taxon>
        <taxon>Paramuricea</taxon>
    </lineage>
</organism>
<dbReference type="SUPFAM" id="SSF57756">
    <property type="entry name" value="Retrovirus zinc finger-like domains"/>
    <property type="match status" value="1"/>
</dbReference>
<dbReference type="Pfam" id="PF00098">
    <property type="entry name" value="zf-CCHC"/>
    <property type="match status" value="1"/>
</dbReference>
<feature type="compositionally biased region" description="Gly residues" evidence="1">
    <location>
        <begin position="43"/>
        <end position="56"/>
    </location>
</feature>
<evidence type="ECO:0000313" key="2">
    <source>
        <dbReference type="EMBL" id="CAB4025170.1"/>
    </source>
</evidence>
<feature type="region of interest" description="Disordered" evidence="1">
    <location>
        <begin position="38"/>
        <end position="77"/>
    </location>
</feature>
<evidence type="ECO:0000256" key="1">
    <source>
        <dbReference type="SAM" id="MobiDB-lite"/>
    </source>
</evidence>
<dbReference type="GO" id="GO:0008270">
    <property type="term" value="F:zinc ion binding"/>
    <property type="evidence" value="ECO:0007669"/>
    <property type="project" value="InterPro"/>
</dbReference>
<name>A0A6S7J831_PARCT</name>
<dbReference type="Proteomes" id="UP001152795">
    <property type="component" value="Unassembled WGS sequence"/>
</dbReference>
<gene>
    <name evidence="2" type="ORF">PACLA_8A063601</name>
</gene>
<dbReference type="GO" id="GO:0003676">
    <property type="term" value="F:nucleic acid binding"/>
    <property type="evidence" value="ECO:0007669"/>
    <property type="project" value="InterPro"/>
</dbReference>
<dbReference type="Gene3D" id="4.10.60.10">
    <property type="entry name" value="Zinc finger, CCHC-type"/>
    <property type="match status" value="1"/>
</dbReference>
<dbReference type="AlphaFoldDB" id="A0A6S7J831"/>
<protein>
    <submittedName>
        <fullName evidence="2">---NA</fullName>
    </submittedName>
</protein>
<sequence length="77" mass="8309">MAERYQAWCERNAERGGGDRRNAGGDGCFKCGELGHFSRECPQGGGSRGSRGGSRGRGGRRGSRRGRGGGISMDMWW</sequence>